<dbReference type="Gene3D" id="3.40.50.2000">
    <property type="entry name" value="Glycogen Phosphorylase B"/>
    <property type="match status" value="3"/>
</dbReference>
<feature type="transmembrane region" description="Helical" evidence="4">
    <location>
        <begin position="982"/>
        <end position="1009"/>
    </location>
</feature>
<dbReference type="InterPro" id="IPR050271">
    <property type="entry name" value="UDP-glycosyltransferase"/>
</dbReference>
<dbReference type="FunFam" id="3.40.50.2000:FF:000050">
    <property type="entry name" value="UDP-glucuronosyltransferase"/>
    <property type="match status" value="2"/>
</dbReference>
<reference evidence="6" key="1">
    <citation type="journal article" date="2023" name="G3 (Bethesda)">
        <title>Whole genome assemblies of Zophobas morio and Tenebrio molitor.</title>
        <authorList>
            <person name="Kaur S."/>
            <person name="Stinson S.A."/>
            <person name="diCenzo G.C."/>
        </authorList>
    </citation>
    <scope>NUCLEOTIDE SEQUENCE</scope>
    <source>
        <strain evidence="6">QUZm001</strain>
    </source>
</reference>
<dbReference type="Pfam" id="PF00201">
    <property type="entry name" value="UDPGT"/>
    <property type="match status" value="2"/>
</dbReference>
<proteinExistence type="inferred from homology"/>
<dbReference type="InterPro" id="IPR035595">
    <property type="entry name" value="UDP_glycos_trans_CS"/>
</dbReference>
<evidence type="ECO:0008006" key="8">
    <source>
        <dbReference type="Google" id="ProtNLM"/>
    </source>
</evidence>
<feature type="chain" id="PRO_5041361690" description="UDP-glycosyltransferases domain-containing protein" evidence="5">
    <location>
        <begin position="20"/>
        <end position="1030"/>
    </location>
</feature>
<dbReference type="PANTHER" id="PTHR48043">
    <property type="entry name" value="EG:EG0003.4 PROTEIN-RELATED"/>
    <property type="match status" value="1"/>
</dbReference>
<dbReference type="AlphaFoldDB" id="A0AA38HR80"/>
<name>A0AA38HR80_9CUCU</name>
<evidence type="ECO:0000313" key="7">
    <source>
        <dbReference type="Proteomes" id="UP001168821"/>
    </source>
</evidence>
<comment type="similarity">
    <text evidence="1">Belongs to the UDP-glycosyltransferase family.</text>
</comment>
<keyword evidence="4" id="KW-0472">Membrane</keyword>
<evidence type="ECO:0000256" key="3">
    <source>
        <dbReference type="ARBA" id="ARBA00022679"/>
    </source>
</evidence>
<dbReference type="PANTHER" id="PTHR48043:SF159">
    <property type="entry name" value="EG:EG0003.4 PROTEIN-RELATED"/>
    <property type="match status" value="1"/>
</dbReference>
<dbReference type="EMBL" id="JALNTZ010000008">
    <property type="protein sequence ID" value="KAJ3642490.1"/>
    <property type="molecule type" value="Genomic_DNA"/>
</dbReference>
<keyword evidence="2" id="KW-0328">Glycosyltransferase</keyword>
<accession>A0AA38HR80</accession>
<evidence type="ECO:0000256" key="5">
    <source>
        <dbReference type="SAM" id="SignalP"/>
    </source>
</evidence>
<keyword evidence="5" id="KW-0732">Signal</keyword>
<dbReference type="PROSITE" id="PS00375">
    <property type="entry name" value="UDPGT"/>
    <property type="match status" value="2"/>
</dbReference>
<dbReference type="Proteomes" id="UP001168821">
    <property type="component" value="Unassembled WGS sequence"/>
</dbReference>
<dbReference type="CDD" id="cd03784">
    <property type="entry name" value="GT1_Gtf-like"/>
    <property type="match status" value="2"/>
</dbReference>
<keyword evidence="3" id="KW-0808">Transferase</keyword>
<keyword evidence="4" id="KW-0812">Transmembrane</keyword>
<protein>
    <recommendedName>
        <fullName evidence="8">UDP-glycosyltransferases domain-containing protein</fullName>
    </recommendedName>
</protein>
<gene>
    <name evidence="6" type="ORF">Zmor_025267</name>
</gene>
<dbReference type="GO" id="GO:0008194">
    <property type="term" value="F:UDP-glycosyltransferase activity"/>
    <property type="evidence" value="ECO:0007669"/>
    <property type="project" value="InterPro"/>
</dbReference>
<feature type="signal peptide" evidence="5">
    <location>
        <begin position="1"/>
        <end position="19"/>
    </location>
</feature>
<feature type="transmembrane region" description="Helical" evidence="4">
    <location>
        <begin position="514"/>
        <end position="533"/>
    </location>
</feature>
<feature type="transmembrane region" description="Helical" evidence="4">
    <location>
        <begin position="483"/>
        <end position="502"/>
    </location>
</feature>
<evidence type="ECO:0000256" key="4">
    <source>
        <dbReference type="SAM" id="Phobius"/>
    </source>
</evidence>
<organism evidence="6 7">
    <name type="scientific">Zophobas morio</name>
    <dbReference type="NCBI Taxonomy" id="2755281"/>
    <lineage>
        <taxon>Eukaryota</taxon>
        <taxon>Metazoa</taxon>
        <taxon>Ecdysozoa</taxon>
        <taxon>Arthropoda</taxon>
        <taxon>Hexapoda</taxon>
        <taxon>Insecta</taxon>
        <taxon>Pterygota</taxon>
        <taxon>Neoptera</taxon>
        <taxon>Endopterygota</taxon>
        <taxon>Coleoptera</taxon>
        <taxon>Polyphaga</taxon>
        <taxon>Cucujiformia</taxon>
        <taxon>Tenebrionidae</taxon>
        <taxon>Zophobas</taxon>
    </lineage>
</organism>
<comment type="caution">
    <text evidence="6">The sequence shown here is derived from an EMBL/GenBank/DDBJ whole genome shotgun (WGS) entry which is preliminary data.</text>
</comment>
<dbReference type="SUPFAM" id="SSF53756">
    <property type="entry name" value="UDP-Glycosyltransferase/glycogen phosphorylase"/>
    <property type="match status" value="2"/>
</dbReference>
<evidence type="ECO:0000313" key="6">
    <source>
        <dbReference type="EMBL" id="KAJ3642490.1"/>
    </source>
</evidence>
<dbReference type="InterPro" id="IPR002213">
    <property type="entry name" value="UDP_glucos_trans"/>
</dbReference>
<sequence>MKTIVTVVLLLLTSQCGSCAKILGVFTAPGRSHYILGSTLMKALAEKGHDVTVISSFGEKEPPKTKGTYRDIVVTELLENMKEMLKGQKMNMFDQDDMSPFIATAFMAYMMPKMMEPALRDKSVQNLIHSNEKFDVVIVEQFMNDAEKALATHFGAPLIVVSSMGANYWVNSIVGNPAPVSYIPMMSTDYSIPLTFCQRVQNSLLFLITEVLFKLYVYPAENQKIKKYIPNGPDISDVLYNASIILMNSHPSINQPVPYVPNMIDVGGFHVKPPKKLPQDLQEFLDNAKDGAIYFSMGSNLKSAELPPEKRDAILRAFSKLKEKVLWKWEEDVLPGQPENVKLSKWLPQQSILAHPNVKLFITHGGLLSTTETVYHGVPILAIPIFGDQKQNAKAAVDNGFGRMIPYSEITEDRFKQNIQEILNNPKYRNSAKKRSEAFHDRQVSPMETAIYWVEYVIRHKGAPHLRVAALDLPWYKYHLLDVISFLVLVISVIACISYYSIRPNRKMKSIVTLLLILLVSHHGSCAKILGVFTSPERSHYILGSTLMKALAEKGHDVTVLSSYGEKEPPKTKGTYRDIVVTEIMKNMNEMMAGGQGSMFDQGDMSPFLAAGFLAFMMPQMMEPGLGDKEIQKLMHSNEKFDVVIVEQFMNDAEKALSTHFGAPLIVVSSMGANYWVNTLVGNPSPPSYIPMISTDYSIPMTFCERLENSLLFLLTEVLFKWYVYPYENAKIKKYIPNGPDINDVLYNASIILMNSHPSLNQPVPYVPNMIDIGGFHVQPPKKLPQDLQEFLDSAKEGVVYFSMGSNLKSAELPAEKREAILRTFSKLKQKVLWKWEDDVLPGQPENVKLSKWLPQQSILAHPNVKLFITHGGLLSTTETIYHGVPILAIPVFGDQHLNAKAAVKNGYGLMLPYPEITEESFTQNIREILNNPKYRNNAKKKSDAFHDRQVSPMETAIYWIEYVIRHKGAPHLRVAALDLPWYKYFLLDVIGFLVLVTSVIGCISYYSIRAVCKKICNKRKSKKLKQKKN</sequence>
<keyword evidence="4" id="KW-1133">Transmembrane helix</keyword>
<keyword evidence="7" id="KW-1185">Reference proteome</keyword>
<evidence type="ECO:0000256" key="2">
    <source>
        <dbReference type="ARBA" id="ARBA00022676"/>
    </source>
</evidence>
<evidence type="ECO:0000256" key="1">
    <source>
        <dbReference type="ARBA" id="ARBA00009995"/>
    </source>
</evidence>